<feature type="domain" description="CzcB-like C-terminal circularly permuted SH3-like" evidence="5">
    <location>
        <begin position="339"/>
        <end position="393"/>
    </location>
</feature>
<dbReference type="InterPro" id="IPR058792">
    <property type="entry name" value="Beta-barrel_RND_2"/>
</dbReference>
<evidence type="ECO:0000259" key="4">
    <source>
        <dbReference type="Pfam" id="PF25954"/>
    </source>
</evidence>
<dbReference type="PANTHER" id="PTHR32347:SF23">
    <property type="entry name" value="BLL5650 PROTEIN"/>
    <property type="match status" value="1"/>
</dbReference>
<dbReference type="PANTHER" id="PTHR32347">
    <property type="entry name" value="EFFLUX SYSTEM COMPONENT YKNX-RELATED"/>
    <property type="match status" value="1"/>
</dbReference>
<dbReference type="Gene3D" id="2.40.420.20">
    <property type="match status" value="1"/>
</dbReference>
<dbReference type="Proteomes" id="UP000664417">
    <property type="component" value="Unassembled WGS sequence"/>
</dbReference>
<proteinExistence type="predicted"/>
<evidence type="ECO:0000256" key="3">
    <source>
        <dbReference type="SAM" id="SignalP"/>
    </source>
</evidence>
<organism evidence="6 7">
    <name type="scientific">Acanthopleuribacter pedis</name>
    <dbReference type="NCBI Taxonomy" id="442870"/>
    <lineage>
        <taxon>Bacteria</taxon>
        <taxon>Pseudomonadati</taxon>
        <taxon>Acidobacteriota</taxon>
        <taxon>Holophagae</taxon>
        <taxon>Acanthopleuribacterales</taxon>
        <taxon>Acanthopleuribacteraceae</taxon>
        <taxon>Acanthopleuribacter</taxon>
    </lineage>
</organism>
<dbReference type="InterPro" id="IPR050465">
    <property type="entry name" value="UPF0194_transport"/>
</dbReference>
<keyword evidence="2" id="KW-0175">Coiled coil</keyword>
<dbReference type="RefSeq" id="WP_207861020.1">
    <property type="nucleotide sequence ID" value="NZ_JAFREP010000021.1"/>
</dbReference>
<feature type="domain" description="CusB-like beta-barrel" evidence="4">
    <location>
        <begin position="253"/>
        <end position="300"/>
    </location>
</feature>
<comment type="caution">
    <text evidence="6">The sequence shown here is derived from an EMBL/GenBank/DDBJ whole genome shotgun (WGS) entry which is preliminary data.</text>
</comment>
<dbReference type="Pfam" id="PF25975">
    <property type="entry name" value="CzcB_C"/>
    <property type="match status" value="1"/>
</dbReference>
<dbReference type="InterPro" id="IPR058649">
    <property type="entry name" value="CzcB_C"/>
</dbReference>
<dbReference type="AlphaFoldDB" id="A0A8J7Q9D4"/>
<sequence length="401" mass="44235">MTAPTRRLLGVLFTAILALGCGSDAQTTTMTIPVELKPFRIVVRADGTFTAAKSTPLNADPNAGRTAILSLTPEGRMVDQDEVVIVLDGSKMTSELNMQEFALEEGAVKVASMRLTASKEKDNLDHTLAMLERELDFTERFARRDPEQFSRMDRETDEADLTLLRYKLAHNRTKKARHDKKLQASVAAQEARLSFSRTRTERLKKQLASLEIHAPHSGTFFHERKWRGTIGVGDTVFPGMKLANIPDLSSMVVDAYVLESEASGIEEGTAVEISAAASPDLLLTGTVLSINPFAEQRSRNDPTKYFRVRVGFEKPDVAWIKPMGEVKVRFLVADIAAALAVPNQALFSEAGETWVYRRVGGRFEKQIVQLGQRGPNRTIILEGLTAGDHIATAQPTEGELE</sequence>
<gene>
    <name evidence="6" type="ORF">J3U88_21385</name>
</gene>
<reference evidence="6" key="1">
    <citation type="submission" date="2021-03" db="EMBL/GenBank/DDBJ databases">
        <authorList>
            <person name="Wang G."/>
        </authorList>
    </citation>
    <scope>NUCLEOTIDE SEQUENCE</scope>
    <source>
        <strain evidence="6">KCTC 12899</strain>
    </source>
</reference>
<protein>
    <submittedName>
        <fullName evidence="6">Efflux RND transporter periplasmic adaptor subunit</fullName>
    </submittedName>
</protein>
<dbReference type="Gene3D" id="2.40.30.170">
    <property type="match status" value="1"/>
</dbReference>
<dbReference type="Pfam" id="PF25954">
    <property type="entry name" value="Beta-barrel_RND_2"/>
    <property type="match status" value="1"/>
</dbReference>
<dbReference type="PROSITE" id="PS51257">
    <property type="entry name" value="PROKAR_LIPOPROTEIN"/>
    <property type="match status" value="1"/>
</dbReference>
<evidence type="ECO:0000313" key="7">
    <source>
        <dbReference type="Proteomes" id="UP000664417"/>
    </source>
</evidence>
<evidence type="ECO:0000313" key="6">
    <source>
        <dbReference type="EMBL" id="MBO1321046.1"/>
    </source>
</evidence>
<feature type="signal peptide" evidence="3">
    <location>
        <begin position="1"/>
        <end position="25"/>
    </location>
</feature>
<keyword evidence="3" id="KW-0732">Signal</keyword>
<name>A0A8J7Q9D4_9BACT</name>
<feature type="chain" id="PRO_5035317022" evidence="3">
    <location>
        <begin position="26"/>
        <end position="401"/>
    </location>
</feature>
<evidence type="ECO:0000256" key="1">
    <source>
        <dbReference type="ARBA" id="ARBA00004196"/>
    </source>
</evidence>
<dbReference type="GO" id="GO:0030313">
    <property type="term" value="C:cell envelope"/>
    <property type="evidence" value="ECO:0007669"/>
    <property type="project" value="UniProtKB-SubCell"/>
</dbReference>
<accession>A0A8J7Q9D4</accession>
<keyword evidence="7" id="KW-1185">Reference proteome</keyword>
<dbReference type="EMBL" id="JAFREP010000021">
    <property type="protein sequence ID" value="MBO1321046.1"/>
    <property type="molecule type" value="Genomic_DNA"/>
</dbReference>
<evidence type="ECO:0000256" key="2">
    <source>
        <dbReference type="ARBA" id="ARBA00023054"/>
    </source>
</evidence>
<evidence type="ECO:0000259" key="5">
    <source>
        <dbReference type="Pfam" id="PF25975"/>
    </source>
</evidence>
<comment type="subcellular location">
    <subcellularLocation>
        <location evidence="1">Cell envelope</location>
    </subcellularLocation>
</comment>